<evidence type="ECO:0000313" key="2">
    <source>
        <dbReference type="EMBL" id="GAL84911.1"/>
    </source>
</evidence>
<dbReference type="STRING" id="153721.MYP_2139"/>
<dbReference type="InterPro" id="IPR018598">
    <property type="entry name" value="DUF2027"/>
</dbReference>
<reference evidence="2 3" key="1">
    <citation type="submission" date="2014-09" db="EMBL/GenBank/DDBJ databases">
        <title>Sporocytophaga myxococcoides PG-01 genome sequencing.</title>
        <authorList>
            <person name="Liu L."/>
            <person name="Gao P.J."/>
            <person name="Chen G.J."/>
            <person name="Wang L.S."/>
        </authorList>
    </citation>
    <scope>NUCLEOTIDE SEQUENCE [LARGE SCALE GENOMIC DNA]</scope>
    <source>
        <strain evidence="2 3">PG-01</strain>
    </source>
</reference>
<dbReference type="RefSeq" id="WP_045463794.1">
    <property type="nucleotide sequence ID" value="NZ_BBLT01000004.1"/>
</dbReference>
<feature type="domain" description="Smr" evidence="1">
    <location>
        <begin position="251"/>
        <end position="308"/>
    </location>
</feature>
<evidence type="ECO:0000313" key="3">
    <source>
        <dbReference type="Proteomes" id="UP000030185"/>
    </source>
</evidence>
<dbReference type="Pfam" id="PF01713">
    <property type="entry name" value="Smr"/>
    <property type="match status" value="1"/>
</dbReference>
<keyword evidence="3" id="KW-1185">Reference proteome</keyword>
<organism evidence="2 3">
    <name type="scientific">Sporocytophaga myxococcoides</name>
    <dbReference type="NCBI Taxonomy" id="153721"/>
    <lineage>
        <taxon>Bacteria</taxon>
        <taxon>Pseudomonadati</taxon>
        <taxon>Bacteroidota</taxon>
        <taxon>Cytophagia</taxon>
        <taxon>Cytophagales</taxon>
        <taxon>Cytophagaceae</taxon>
        <taxon>Sporocytophaga</taxon>
    </lineage>
</organism>
<dbReference type="SUPFAM" id="SSF158949">
    <property type="entry name" value="Smr-associated domain-like"/>
    <property type="match status" value="1"/>
</dbReference>
<dbReference type="InterPro" id="IPR002625">
    <property type="entry name" value="Smr_dom"/>
</dbReference>
<sequence>MKPGDKVRFIHGKEEGIVRKIINSRDVEVEIQDGFLIPALIKELVVVASAESFIAAEEPGQEIAPERLKTDGIYLAFVPFNDRIYSIQLINESDLDISFTFGSLTDENYIGISTGNLKTKAHIKVGEASVKDFDSWPSWITQCLYFSYGRTIYKEPLVRKLSIKASTFYKNKKLIPLINEQGYLFKIDDKQTPINKEKLVQEMYSAPQEVKEFSRPAPEIDLHIEKLTPDHLKLNNSEMLEIQIRHFQKNLDNAIASGMDEITFIHGVGNGILKLKIQEILSRTKNIVYFKDAKKEKFGYGATLVKIN</sequence>
<dbReference type="InterPro" id="IPR036063">
    <property type="entry name" value="Smr_dom_sf"/>
</dbReference>
<dbReference type="AlphaFoldDB" id="A0A098LDA5"/>
<dbReference type="Pfam" id="PF09640">
    <property type="entry name" value="DUF2027"/>
    <property type="match status" value="1"/>
</dbReference>
<name>A0A098LDA5_9BACT</name>
<comment type="caution">
    <text evidence="2">The sequence shown here is derived from an EMBL/GenBank/DDBJ whole genome shotgun (WGS) entry which is preliminary data.</text>
</comment>
<dbReference type="EMBL" id="BBLT01000004">
    <property type="protein sequence ID" value="GAL84911.1"/>
    <property type="molecule type" value="Genomic_DNA"/>
</dbReference>
<dbReference type="Gene3D" id="2.60.40.1600">
    <property type="entry name" value="Smr-associated-like"/>
    <property type="match status" value="1"/>
</dbReference>
<protein>
    <submittedName>
        <fullName evidence="2">Smr protein/MutS2</fullName>
    </submittedName>
</protein>
<accession>A0A098LDA5</accession>
<dbReference type="Gene3D" id="3.30.1370.110">
    <property type="match status" value="1"/>
</dbReference>
<dbReference type="InterPro" id="IPR036781">
    <property type="entry name" value="Smr_assoc-like_sf"/>
</dbReference>
<evidence type="ECO:0000259" key="1">
    <source>
        <dbReference type="PROSITE" id="PS50828"/>
    </source>
</evidence>
<dbReference type="eggNOG" id="COG1193">
    <property type="taxonomic scope" value="Bacteria"/>
</dbReference>
<dbReference type="PROSITE" id="PS50828">
    <property type="entry name" value="SMR"/>
    <property type="match status" value="1"/>
</dbReference>
<dbReference type="Proteomes" id="UP000030185">
    <property type="component" value="Unassembled WGS sequence"/>
</dbReference>
<proteinExistence type="predicted"/>
<gene>
    <name evidence="2" type="ORF">MYP_2139</name>
</gene>